<dbReference type="PROSITE" id="PS51462">
    <property type="entry name" value="NUDIX"/>
    <property type="match status" value="1"/>
</dbReference>
<accession>A0A9X3SWR4</accession>
<sequence>MAGVKAFLTLPDGRFLVVRHAYGDPTRWGLPGGGYRPGRETPQQAVAREVAEELHIDVAPNAFAVVDRAVSTLEGKRDTVTILTAAAVEEAFTLAPEIAEARWIHGLTDLGTAPVSRWLRSALALTRQ</sequence>
<organism evidence="4 6">
    <name type="scientific">Glycomyces lechevalierae</name>
    <dbReference type="NCBI Taxonomy" id="256034"/>
    <lineage>
        <taxon>Bacteria</taxon>
        <taxon>Bacillati</taxon>
        <taxon>Actinomycetota</taxon>
        <taxon>Actinomycetes</taxon>
        <taxon>Glycomycetales</taxon>
        <taxon>Glycomycetaceae</taxon>
        <taxon>Glycomyces</taxon>
    </lineage>
</organism>
<evidence type="ECO:0000313" key="4">
    <source>
        <dbReference type="EMBL" id="MDA1387614.1"/>
    </source>
</evidence>
<comment type="caution">
    <text evidence="4">The sequence shown here is derived from an EMBL/GenBank/DDBJ whole genome shotgun (WGS) entry which is preliminary data.</text>
</comment>
<evidence type="ECO:0000256" key="2">
    <source>
        <dbReference type="ARBA" id="ARBA00022801"/>
    </source>
</evidence>
<dbReference type="EMBL" id="JAVDYD010000001">
    <property type="protein sequence ID" value="MDR7336620.1"/>
    <property type="molecule type" value="Genomic_DNA"/>
</dbReference>
<dbReference type="InterPro" id="IPR000086">
    <property type="entry name" value="NUDIX_hydrolase_dom"/>
</dbReference>
<dbReference type="Gene3D" id="3.90.79.10">
    <property type="entry name" value="Nucleoside Triphosphate Pyrophosphohydrolase"/>
    <property type="match status" value="1"/>
</dbReference>
<evidence type="ECO:0000313" key="7">
    <source>
        <dbReference type="Proteomes" id="UP001183604"/>
    </source>
</evidence>
<evidence type="ECO:0000256" key="1">
    <source>
        <dbReference type="ARBA" id="ARBA00001946"/>
    </source>
</evidence>
<evidence type="ECO:0000313" key="5">
    <source>
        <dbReference type="EMBL" id="MDR7336620.1"/>
    </source>
</evidence>
<name>A0A9X3SWR4_9ACTN</name>
<dbReference type="GO" id="GO:0016787">
    <property type="term" value="F:hydrolase activity"/>
    <property type="evidence" value="ECO:0007669"/>
    <property type="project" value="UniProtKB-KW"/>
</dbReference>
<proteinExistence type="predicted"/>
<dbReference type="PROSITE" id="PS00893">
    <property type="entry name" value="NUDIX_BOX"/>
    <property type="match status" value="1"/>
</dbReference>
<dbReference type="SUPFAM" id="SSF55811">
    <property type="entry name" value="Nudix"/>
    <property type="match status" value="1"/>
</dbReference>
<comment type="cofactor">
    <cofactor evidence="1">
        <name>Mg(2+)</name>
        <dbReference type="ChEBI" id="CHEBI:18420"/>
    </cofactor>
</comment>
<dbReference type="CDD" id="cd02883">
    <property type="entry name" value="NUDIX_Hydrolase"/>
    <property type="match status" value="1"/>
</dbReference>
<dbReference type="PANTHER" id="PTHR43046">
    <property type="entry name" value="GDP-MANNOSE MANNOSYL HYDROLASE"/>
    <property type="match status" value="1"/>
</dbReference>
<dbReference type="Proteomes" id="UP001183604">
    <property type="component" value="Unassembled WGS sequence"/>
</dbReference>
<dbReference type="RefSeq" id="WP_270124119.1">
    <property type="nucleotide sequence ID" value="NZ_BAAAOM010000002.1"/>
</dbReference>
<reference evidence="4" key="1">
    <citation type="submission" date="2022-12" db="EMBL/GenBank/DDBJ databases">
        <title>Gycomyces niveus sp.nov., a novel actinomycete isolated from soil in Shouguang.</title>
        <authorList>
            <person name="Yang X."/>
        </authorList>
    </citation>
    <scope>NUCLEOTIDE SEQUENCE</scope>
    <source>
        <strain evidence="4">DSM 44724</strain>
    </source>
</reference>
<dbReference type="Pfam" id="PF00293">
    <property type="entry name" value="NUDIX"/>
    <property type="match status" value="1"/>
</dbReference>
<keyword evidence="7" id="KW-1185">Reference proteome</keyword>
<evidence type="ECO:0000259" key="3">
    <source>
        <dbReference type="PROSITE" id="PS51462"/>
    </source>
</evidence>
<protein>
    <submittedName>
        <fullName evidence="5">ADP-ribose pyrophosphatase YjhB (NUDIX family)</fullName>
    </submittedName>
    <submittedName>
        <fullName evidence="4">NUDIX domain-containing protein</fullName>
    </submittedName>
</protein>
<dbReference type="PANTHER" id="PTHR43046:SF14">
    <property type="entry name" value="MUTT_NUDIX FAMILY PROTEIN"/>
    <property type="match status" value="1"/>
</dbReference>
<feature type="domain" description="Nudix hydrolase" evidence="3">
    <location>
        <begin position="1"/>
        <end position="127"/>
    </location>
</feature>
<dbReference type="InterPro" id="IPR015797">
    <property type="entry name" value="NUDIX_hydrolase-like_dom_sf"/>
</dbReference>
<gene>
    <name evidence="5" type="ORF">J2S69_000339</name>
    <name evidence="4" type="ORF">O2L01_21650</name>
</gene>
<dbReference type="Proteomes" id="UP001145799">
    <property type="component" value="Unassembled WGS sequence"/>
</dbReference>
<dbReference type="EMBL" id="JAPZVQ010000017">
    <property type="protein sequence ID" value="MDA1387614.1"/>
    <property type="molecule type" value="Genomic_DNA"/>
</dbReference>
<dbReference type="InterPro" id="IPR020084">
    <property type="entry name" value="NUDIX_hydrolase_CS"/>
</dbReference>
<keyword evidence="2" id="KW-0378">Hydrolase</keyword>
<dbReference type="AlphaFoldDB" id="A0A9X3SWR4"/>
<evidence type="ECO:0000313" key="6">
    <source>
        <dbReference type="Proteomes" id="UP001145799"/>
    </source>
</evidence>
<reference evidence="5 7" key="2">
    <citation type="submission" date="2023-07" db="EMBL/GenBank/DDBJ databases">
        <title>Sequencing the genomes of 1000 actinobacteria strains.</title>
        <authorList>
            <person name="Klenk H.-P."/>
        </authorList>
    </citation>
    <scope>NUCLEOTIDE SEQUENCE [LARGE SCALE GENOMIC DNA]</scope>
    <source>
        <strain evidence="5 7">DSM 44724</strain>
    </source>
</reference>